<evidence type="ECO:0000256" key="1">
    <source>
        <dbReference type="SAM" id="MobiDB-lite"/>
    </source>
</evidence>
<dbReference type="Proteomes" id="UP000031518">
    <property type="component" value="Unassembled WGS sequence"/>
</dbReference>
<evidence type="ECO:0000313" key="4">
    <source>
        <dbReference type="Proteomes" id="UP000031518"/>
    </source>
</evidence>
<dbReference type="EMBL" id="CBXV010000008">
    <property type="protein sequence ID" value="CDM66701.1"/>
    <property type="molecule type" value="Genomic_DNA"/>
</dbReference>
<evidence type="ECO:0000313" key="3">
    <source>
        <dbReference type="EMBL" id="CDM66701.1"/>
    </source>
</evidence>
<feature type="chain" id="PRO_5002125506" evidence="2">
    <location>
        <begin position="26"/>
        <end position="180"/>
    </location>
</feature>
<reference evidence="3 4" key="2">
    <citation type="submission" date="2015-01" db="EMBL/GenBank/DDBJ databases">
        <title>Complete genome sequence of Pyrinomonas methylaliphatogenes type strain K22T.</title>
        <authorList>
            <person name="Lee K.C.Y."/>
            <person name="Power J.F."/>
            <person name="Dunfield P.F."/>
            <person name="Morgan X.C."/>
            <person name="Huttenhower C."/>
            <person name="Stott M.B."/>
        </authorList>
    </citation>
    <scope>NUCLEOTIDE SEQUENCE [LARGE SCALE GENOMIC DNA]</scope>
    <source>
        <strain evidence="3 4">K22</strain>
    </source>
</reference>
<name>A0A0B6X052_9BACT</name>
<dbReference type="RefSeq" id="WP_041978103.1">
    <property type="nucleotide sequence ID" value="NZ_CBXV010000008.1"/>
</dbReference>
<feature type="region of interest" description="Disordered" evidence="1">
    <location>
        <begin position="34"/>
        <end position="62"/>
    </location>
</feature>
<keyword evidence="2" id="KW-0732">Signal</keyword>
<feature type="compositionally biased region" description="Low complexity" evidence="1">
    <location>
        <begin position="41"/>
        <end position="62"/>
    </location>
</feature>
<reference evidence="3 4" key="1">
    <citation type="submission" date="2013-12" db="EMBL/GenBank/DDBJ databases">
        <authorList>
            <person name="Stott M."/>
        </authorList>
    </citation>
    <scope>NUCLEOTIDE SEQUENCE [LARGE SCALE GENOMIC DNA]</scope>
    <source>
        <strain evidence="3 4">K22</strain>
    </source>
</reference>
<protein>
    <submittedName>
        <fullName evidence="3">Glycine zipper</fullName>
    </submittedName>
</protein>
<gene>
    <name evidence="3" type="ORF">PYK22_02734</name>
</gene>
<proteinExistence type="predicted"/>
<evidence type="ECO:0000256" key="2">
    <source>
        <dbReference type="SAM" id="SignalP"/>
    </source>
</evidence>
<sequence precursor="true">MFATNNSKILAIGLAAALLGGSVGALVSRSTAPKASEPVVAATSTPQPTPQATPQTTDQQGAEALTPEQAAYRDGFAEGFRMGRETVEQPRSAVGATRSERIVYRSVPVSSSRRVYYDYRRDNRSFWDKHRDKLTVAIGTGVGAAVGGAIGGKKGALIGALAGAGGSALYTYKLRKRDDR</sequence>
<dbReference type="AlphaFoldDB" id="A0A0B6X052"/>
<accession>A0A0B6X052</accession>
<feature type="signal peptide" evidence="2">
    <location>
        <begin position="1"/>
        <end position="25"/>
    </location>
</feature>
<keyword evidence="4" id="KW-1185">Reference proteome</keyword>
<organism evidence="3 4">
    <name type="scientific">Pyrinomonas methylaliphatogenes</name>
    <dbReference type="NCBI Taxonomy" id="454194"/>
    <lineage>
        <taxon>Bacteria</taxon>
        <taxon>Pseudomonadati</taxon>
        <taxon>Acidobacteriota</taxon>
        <taxon>Blastocatellia</taxon>
        <taxon>Blastocatellales</taxon>
        <taxon>Pyrinomonadaceae</taxon>
        <taxon>Pyrinomonas</taxon>
    </lineage>
</organism>